<accession>A0A419WTI3</accession>
<dbReference type="InterPro" id="IPR050491">
    <property type="entry name" value="AmpC-like"/>
</dbReference>
<dbReference type="InterPro" id="IPR001466">
    <property type="entry name" value="Beta-lactam-related"/>
</dbReference>
<dbReference type="RefSeq" id="WP_120241346.1">
    <property type="nucleotide sequence ID" value="NZ_RAPQ01000011.1"/>
</dbReference>
<feature type="domain" description="Peptidase S12 Pab87-related C-terminal" evidence="3">
    <location>
        <begin position="379"/>
        <end position="458"/>
    </location>
</feature>
<dbReference type="Proteomes" id="UP000284531">
    <property type="component" value="Unassembled WGS sequence"/>
</dbReference>
<protein>
    <submittedName>
        <fullName evidence="4">CubicO group peptidase (Beta-lactamase class C family)</fullName>
    </submittedName>
</protein>
<dbReference type="OrthoDB" id="9793489at2"/>
<feature type="chain" id="PRO_5019543901" evidence="1">
    <location>
        <begin position="24"/>
        <end position="570"/>
    </location>
</feature>
<reference evidence="4 5" key="1">
    <citation type="submission" date="2018-09" db="EMBL/GenBank/DDBJ databases">
        <title>Genomic Encyclopedia of Archaeal and Bacterial Type Strains, Phase II (KMG-II): from individual species to whole genera.</title>
        <authorList>
            <person name="Goeker M."/>
        </authorList>
    </citation>
    <scope>NUCLEOTIDE SEQUENCE [LARGE SCALE GENOMIC DNA]</scope>
    <source>
        <strain evidence="4 5">DSM 21950</strain>
    </source>
</reference>
<proteinExistence type="predicted"/>
<keyword evidence="1" id="KW-0732">Signal</keyword>
<dbReference type="InterPro" id="IPR012338">
    <property type="entry name" value="Beta-lactam/transpept-like"/>
</dbReference>
<dbReference type="AlphaFoldDB" id="A0A419WTI3"/>
<dbReference type="EMBL" id="RAPQ01000011">
    <property type="protein sequence ID" value="RKD98770.1"/>
    <property type="molecule type" value="Genomic_DNA"/>
</dbReference>
<feature type="signal peptide" evidence="1">
    <location>
        <begin position="1"/>
        <end position="23"/>
    </location>
</feature>
<evidence type="ECO:0000259" key="2">
    <source>
        <dbReference type="Pfam" id="PF00144"/>
    </source>
</evidence>
<dbReference type="PANTHER" id="PTHR46825">
    <property type="entry name" value="D-ALANYL-D-ALANINE-CARBOXYPEPTIDASE/ENDOPEPTIDASE AMPH"/>
    <property type="match status" value="1"/>
</dbReference>
<dbReference type="PANTHER" id="PTHR46825:SF9">
    <property type="entry name" value="BETA-LACTAMASE-RELATED DOMAIN-CONTAINING PROTEIN"/>
    <property type="match status" value="1"/>
</dbReference>
<evidence type="ECO:0000313" key="5">
    <source>
        <dbReference type="Proteomes" id="UP000284531"/>
    </source>
</evidence>
<name>A0A419WTI3_9BACT</name>
<evidence type="ECO:0000256" key="1">
    <source>
        <dbReference type="SAM" id="SignalP"/>
    </source>
</evidence>
<organism evidence="4 5">
    <name type="scientific">Marinifilum flexuosum</name>
    <dbReference type="NCBI Taxonomy" id="1117708"/>
    <lineage>
        <taxon>Bacteria</taxon>
        <taxon>Pseudomonadati</taxon>
        <taxon>Bacteroidota</taxon>
        <taxon>Bacteroidia</taxon>
        <taxon>Marinilabiliales</taxon>
        <taxon>Marinifilaceae</taxon>
    </lineage>
</organism>
<evidence type="ECO:0000313" key="4">
    <source>
        <dbReference type="EMBL" id="RKD98770.1"/>
    </source>
</evidence>
<feature type="domain" description="Beta-lactamase-related" evidence="2">
    <location>
        <begin position="50"/>
        <end position="352"/>
    </location>
</feature>
<sequence length="570" mass="65351">MKSKQILKSFSILFICMPLMAFAFNNQKNKNNWNIITEKIDSLLKSKIGTNTPGGSVGILYKNDHTFQKAYGLSDIENQKQNTNQTQFNLASVSKHFTAYALLLLEKDGKLQLDDPIGKYLPYLPKYKNEITIRNLIQHTSGLTSTDVLQLLGNINFESTWNQEDEIKLIRSYSKLNSPPNTAFSYSNSGYSLLAEIIENVSKMHYADFMETYVFSPLSLKSSFVFHSPNQMEKLTTKAYKKVKNKFVTYNKESNYTYGASNIFTNITDMLTWGKHILANDISYDNYLSKISNTYNTLVDGDTIKYTYGFNIKNYKGIKQVRHSGGTLGFRSQFAFYPENDLCIVILLNTESINSYSLLNRICDIILSDKIVETATKKRKEIKVDRKLLQTYVGKFRLPNGLLLDFKCDNDTLKLKLPDDNVFNLHAESNNFFFLKAFDAQCEFKLSPNGKVEEVIWKQGGVNYPCLKADKIEELTPEMQKEFAGNYINKELNVTYPVKIVNNKLILSPPQTLKTYLNIGEMEIKYFGEDYFSAGRLDMLKFERNENGSIKSLVIQDVGRVKNFTLTKEN</sequence>
<dbReference type="Pfam" id="PF00144">
    <property type="entry name" value="Beta-lactamase"/>
    <property type="match status" value="1"/>
</dbReference>
<dbReference type="Pfam" id="PF11954">
    <property type="entry name" value="DUF3471"/>
    <property type="match status" value="1"/>
</dbReference>
<evidence type="ECO:0000259" key="3">
    <source>
        <dbReference type="Pfam" id="PF11954"/>
    </source>
</evidence>
<keyword evidence="5" id="KW-1185">Reference proteome</keyword>
<comment type="caution">
    <text evidence="4">The sequence shown here is derived from an EMBL/GenBank/DDBJ whole genome shotgun (WGS) entry which is preliminary data.</text>
</comment>
<dbReference type="Gene3D" id="3.40.710.10">
    <property type="entry name" value="DD-peptidase/beta-lactamase superfamily"/>
    <property type="match status" value="1"/>
</dbReference>
<dbReference type="InterPro" id="IPR021860">
    <property type="entry name" value="Peptidase_S12_Pab87-rel_C"/>
</dbReference>
<gene>
    <name evidence="4" type="ORF">BXY64_3633</name>
</gene>
<dbReference type="SUPFAM" id="SSF56601">
    <property type="entry name" value="beta-lactamase/transpeptidase-like"/>
    <property type="match status" value="1"/>
</dbReference>